<dbReference type="GO" id="GO:0047938">
    <property type="term" value="F:glucose-6-phosphate 1-epimerase activity"/>
    <property type="evidence" value="ECO:0007669"/>
    <property type="project" value="UniProtKB-UniRule"/>
</dbReference>
<feature type="active site" evidence="6">
    <location>
        <position position="162"/>
    </location>
</feature>
<comment type="catalytic activity">
    <reaction evidence="1">
        <text>alpha-D-glucose 6-phosphate = beta-D-glucose 6-phosphate</text>
        <dbReference type="Rhea" id="RHEA:16249"/>
        <dbReference type="ChEBI" id="CHEBI:58225"/>
        <dbReference type="ChEBI" id="CHEBI:58247"/>
        <dbReference type="EC" id="5.1.3.15"/>
    </reaction>
</comment>
<protein>
    <recommendedName>
        <fullName evidence="3 5">Glucose-6-phosphate 1-epimerase</fullName>
        <ecNumber evidence="3 5">5.1.3.15</ecNumber>
    </recommendedName>
</protein>
<dbReference type="PIRSF" id="PIRSF016020">
    <property type="entry name" value="PHexose_mutarotase"/>
    <property type="match status" value="1"/>
</dbReference>
<evidence type="ECO:0000256" key="5">
    <source>
        <dbReference type="PIRNR" id="PIRNR016020"/>
    </source>
</evidence>
<dbReference type="GO" id="GO:0005737">
    <property type="term" value="C:cytoplasm"/>
    <property type="evidence" value="ECO:0007669"/>
    <property type="project" value="TreeGrafter"/>
</dbReference>
<comment type="function">
    <text evidence="5">Catalyzes the interconversion between the alpha and beta anomers from at least three hexose 6-phosphate sugars (Glc6P, Gal6P, and Man6P).</text>
</comment>
<dbReference type="Pfam" id="PF01263">
    <property type="entry name" value="Aldose_epim"/>
    <property type="match status" value="1"/>
</dbReference>
<evidence type="ECO:0000256" key="3">
    <source>
        <dbReference type="ARBA" id="ARBA00012083"/>
    </source>
</evidence>
<keyword evidence="4 5" id="KW-0413">Isomerase</keyword>
<dbReference type="AlphaFoldDB" id="A0AAD4C1F4"/>
<proteinExistence type="inferred from homology"/>
<comment type="caution">
    <text evidence="8">The sequence shown here is derived from an EMBL/GenBank/DDBJ whole genome shotgun (WGS) entry which is preliminary data.</text>
</comment>
<comment type="similarity">
    <text evidence="2 5">Belongs to the glucose-6-phosphate 1-epimerase family.</text>
</comment>
<feature type="binding site" evidence="7">
    <location>
        <position position="85"/>
    </location>
    <ligand>
        <name>substrate</name>
    </ligand>
</feature>
<evidence type="ECO:0000256" key="6">
    <source>
        <dbReference type="PIRSR" id="PIRSR016020-1"/>
    </source>
</evidence>
<sequence length="300" mass="33168">MPVQQADDRLILTHPNGSSVEVLLYGATVISWKTGTEPVERLFVSSKAALDGSKPVRGGIPIVFPCFGAPSHPEHARLSQHGFARNRAWTFDSVVTDDGSGVSVRLTLTPTASIKAVYDRSFELAYVVTLGEDALATDLHVTNTSRSSVYPEGNLEFQALFHTYIRAPADQVLVFPLQNKKYYDKTETSEEGRNTAKTETRAGVDVRTFTDSVYEDAETAKYEVRWPGCGIEIKVEGLKDVVVWNPQQEAGSKIGDMEEGGWERYVCVEPGHVRGYVKLEPGRTWVGRQVLRVAMETGNE</sequence>
<feature type="binding site" evidence="7">
    <location>
        <position position="80"/>
    </location>
    <ligand>
        <name>substrate</name>
    </ligand>
</feature>
<dbReference type="EMBL" id="WHUW01000005">
    <property type="protein sequence ID" value="KAF8445946.1"/>
    <property type="molecule type" value="Genomic_DNA"/>
</dbReference>
<evidence type="ECO:0000256" key="2">
    <source>
        <dbReference type="ARBA" id="ARBA00005866"/>
    </source>
</evidence>
<evidence type="ECO:0000256" key="4">
    <source>
        <dbReference type="ARBA" id="ARBA00023235"/>
    </source>
</evidence>
<evidence type="ECO:0000256" key="7">
    <source>
        <dbReference type="PIRSR" id="PIRSR016020-2"/>
    </source>
</evidence>
<dbReference type="InterPro" id="IPR014718">
    <property type="entry name" value="GH-type_carb-bd"/>
</dbReference>
<feature type="active site" evidence="6">
    <location>
        <position position="269"/>
    </location>
</feature>
<dbReference type="InterPro" id="IPR011013">
    <property type="entry name" value="Gal_mutarotase_sf_dom"/>
</dbReference>
<dbReference type="EC" id="5.1.3.15" evidence="3 5"/>
<dbReference type="SUPFAM" id="SSF74650">
    <property type="entry name" value="Galactose mutarotase-like"/>
    <property type="match status" value="1"/>
</dbReference>
<gene>
    <name evidence="8" type="ORF">L210DRAFT_3610516</name>
</gene>
<dbReference type="GO" id="GO:0005975">
    <property type="term" value="P:carbohydrate metabolic process"/>
    <property type="evidence" value="ECO:0007669"/>
    <property type="project" value="InterPro"/>
</dbReference>
<dbReference type="Gene3D" id="2.70.98.10">
    <property type="match status" value="1"/>
</dbReference>
<name>A0AAD4C1F4_BOLED</name>
<evidence type="ECO:0000313" key="8">
    <source>
        <dbReference type="EMBL" id="KAF8445946.1"/>
    </source>
</evidence>
<feature type="binding site" evidence="7">
    <location>
        <position position="57"/>
    </location>
    <ligand>
        <name>substrate</name>
    </ligand>
</feature>
<accession>A0AAD4C1F4</accession>
<dbReference type="InterPro" id="IPR025532">
    <property type="entry name" value="G6P_1-epimerase"/>
</dbReference>
<dbReference type="GO" id="GO:0030246">
    <property type="term" value="F:carbohydrate binding"/>
    <property type="evidence" value="ECO:0007669"/>
    <property type="project" value="UniProtKB-UniRule"/>
</dbReference>
<dbReference type="CDD" id="cd09020">
    <property type="entry name" value="D-hex-6-P-epi_like"/>
    <property type="match status" value="1"/>
</dbReference>
<reference evidence="8" key="1">
    <citation type="submission" date="2019-10" db="EMBL/GenBank/DDBJ databases">
        <authorList>
            <consortium name="DOE Joint Genome Institute"/>
            <person name="Kuo A."/>
            <person name="Miyauchi S."/>
            <person name="Kiss E."/>
            <person name="Drula E."/>
            <person name="Kohler A."/>
            <person name="Sanchez-Garcia M."/>
            <person name="Andreopoulos B."/>
            <person name="Barry K.W."/>
            <person name="Bonito G."/>
            <person name="Buee M."/>
            <person name="Carver A."/>
            <person name="Chen C."/>
            <person name="Cichocki N."/>
            <person name="Clum A."/>
            <person name="Culley D."/>
            <person name="Crous P.W."/>
            <person name="Fauchery L."/>
            <person name="Girlanda M."/>
            <person name="Hayes R."/>
            <person name="Keri Z."/>
            <person name="LaButti K."/>
            <person name="Lipzen A."/>
            <person name="Lombard V."/>
            <person name="Magnuson J."/>
            <person name="Maillard F."/>
            <person name="Morin E."/>
            <person name="Murat C."/>
            <person name="Nolan M."/>
            <person name="Ohm R."/>
            <person name="Pangilinan J."/>
            <person name="Pereira M."/>
            <person name="Perotto S."/>
            <person name="Peter M."/>
            <person name="Riley R."/>
            <person name="Sitrit Y."/>
            <person name="Stielow B."/>
            <person name="Szollosi G."/>
            <person name="Zifcakova L."/>
            <person name="Stursova M."/>
            <person name="Spatafora J.W."/>
            <person name="Tedersoo L."/>
            <person name="Vaario L.-M."/>
            <person name="Yamada A."/>
            <person name="Yan M."/>
            <person name="Wang P."/>
            <person name="Xu J."/>
            <person name="Bruns T."/>
            <person name="Baldrian P."/>
            <person name="Vilgalys R."/>
            <person name="Henrissat B."/>
            <person name="Grigoriev I.V."/>
            <person name="Hibbett D."/>
            <person name="Nagy L.G."/>
            <person name="Martin F.M."/>
        </authorList>
    </citation>
    <scope>NUCLEOTIDE SEQUENCE</scope>
    <source>
        <strain evidence="8">BED1</strain>
    </source>
</reference>
<dbReference type="PANTHER" id="PTHR11122">
    <property type="entry name" value="APOSPORY-ASSOCIATED PROTEIN C-RELATED"/>
    <property type="match status" value="1"/>
</dbReference>
<evidence type="ECO:0000313" key="9">
    <source>
        <dbReference type="Proteomes" id="UP001194468"/>
    </source>
</evidence>
<organism evidence="8 9">
    <name type="scientific">Boletus edulis BED1</name>
    <dbReference type="NCBI Taxonomy" id="1328754"/>
    <lineage>
        <taxon>Eukaryota</taxon>
        <taxon>Fungi</taxon>
        <taxon>Dikarya</taxon>
        <taxon>Basidiomycota</taxon>
        <taxon>Agaricomycotina</taxon>
        <taxon>Agaricomycetes</taxon>
        <taxon>Agaricomycetidae</taxon>
        <taxon>Boletales</taxon>
        <taxon>Boletineae</taxon>
        <taxon>Boletaceae</taxon>
        <taxon>Boletoideae</taxon>
        <taxon>Boletus</taxon>
    </lineage>
</organism>
<dbReference type="PANTHER" id="PTHR11122:SF13">
    <property type="entry name" value="GLUCOSE-6-PHOSPHATE 1-EPIMERASE"/>
    <property type="match status" value="1"/>
</dbReference>
<reference evidence="8" key="2">
    <citation type="journal article" date="2020" name="Nat. Commun.">
        <title>Large-scale genome sequencing of mycorrhizal fungi provides insights into the early evolution of symbiotic traits.</title>
        <authorList>
            <person name="Miyauchi S."/>
            <person name="Kiss E."/>
            <person name="Kuo A."/>
            <person name="Drula E."/>
            <person name="Kohler A."/>
            <person name="Sanchez-Garcia M."/>
            <person name="Morin E."/>
            <person name="Andreopoulos B."/>
            <person name="Barry K.W."/>
            <person name="Bonito G."/>
            <person name="Buee M."/>
            <person name="Carver A."/>
            <person name="Chen C."/>
            <person name="Cichocki N."/>
            <person name="Clum A."/>
            <person name="Culley D."/>
            <person name="Crous P.W."/>
            <person name="Fauchery L."/>
            <person name="Girlanda M."/>
            <person name="Hayes R.D."/>
            <person name="Keri Z."/>
            <person name="LaButti K."/>
            <person name="Lipzen A."/>
            <person name="Lombard V."/>
            <person name="Magnuson J."/>
            <person name="Maillard F."/>
            <person name="Murat C."/>
            <person name="Nolan M."/>
            <person name="Ohm R.A."/>
            <person name="Pangilinan J."/>
            <person name="Pereira M.F."/>
            <person name="Perotto S."/>
            <person name="Peter M."/>
            <person name="Pfister S."/>
            <person name="Riley R."/>
            <person name="Sitrit Y."/>
            <person name="Stielow J.B."/>
            <person name="Szollosi G."/>
            <person name="Zifcakova L."/>
            <person name="Stursova M."/>
            <person name="Spatafora J.W."/>
            <person name="Tedersoo L."/>
            <person name="Vaario L.M."/>
            <person name="Yamada A."/>
            <person name="Yan M."/>
            <person name="Wang P."/>
            <person name="Xu J."/>
            <person name="Bruns T."/>
            <person name="Baldrian P."/>
            <person name="Vilgalys R."/>
            <person name="Dunand C."/>
            <person name="Henrissat B."/>
            <person name="Grigoriev I.V."/>
            <person name="Hibbett D."/>
            <person name="Nagy L.G."/>
            <person name="Martin F.M."/>
        </authorList>
    </citation>
    <scope>NUCLEOTIDE SEQUENCE</scope>
    <source>
        <strain evidence="8">BED1</strain>
    </source>
</reference>
<keyword evidence="9" id="KW-1185">Reference proteome</keyword>
<evidence type="ECO:0000256" key="1">
    <source>
        <dbReference type="ARBA" id="ARBA00001096"/>
    </source>
</evidence>
<dbReference type="Proteomes" id="UP001194468">
    <property type="component" value="Unassembled WGS sequence"/>
</dbReference>
<dbReference type="InterPro" id="IPR008183">
    <property type="entry name" value="Aldose_1/G6P_1-epimerase"/>
</dbReference>